<dbReference type="SUPFAM" id="SSF54631">
    <property type="entry name" value="CBS-domain pair"/>
    <property type="match status" value="1"/>
</dbReference>
<dbReference type="InterPro" id="IPR000644">
    <property type="entry name" value="CBS_dom"/>
</dbReference>
<dbReference type="InterPro" id="IPR046342">
    <property type="entry name" value="CBS_dom_sf"/>
</dbReference>
<dbReference type="EMBL" id="CAAHFG010000004">
    <property type="protein sequence ID" value="VGO17305.1"/>
    <property type="molecule type" value="Genomic_DNA"/>
</dbReference>
<organism evidence="3 4">
    <name type="scientific">Pontiella desulfatans</name>
    <dbReference type="NCBI Taxonomy" id="2750659"/>
    <lineage>
        <taxon>Bacteria</taxon>
        <taxon>Pseudomonadati</taxon>
        <taxon>Kiritimatiellota</taxon>
        <taxon>Kiritimatiellia</taxon>
        <taxon>Kiritimatiellales</taxon>
        <taxon>Pontiellaceae</taxon>
        <taxon>Pontiella</taxon>
    </lineage>
</organism>
<dbReference type="Gene3D" id="3.10.580.10">
    <property type="entry name" value="CBS-domain"/>
    <property type="match status" value="1"/>
</dbReference>
<evidence type="ECO:0000313" key="3">
    <source>
        <dbReference type="EMBL" id="VGO17305.1"/>
    </source>
</evidence>
<accession>A0A6C2UB95</accession>
<name>A0A6C2UB95_PONDE</name>
<dbReference type="Proteomes" id="UP000366872">
    <property type="component" value="Unassembled WGS sequence"/>
</dbReference>
<dbReference type="RefSeq" id="WP_136082789.1">
    <property type="nucleotide sequence ID" value="NZ_CAAHFG010000004.1"/>
</dbReference>
<evidence type="ECO:0000259" key="2">
    <source>
        <dbReference type="PROSITE" id="PS51371"/>
    </source>
</evidence>
<evidence type="ECO:0000256" key="1">
    <source>
        <dbReference type="PROSITE-ProRule" id="PRU00703"/>
    </source>
</evidence>
<reference evidence="3 4" key="1">
    <citation type="submission" date="2019-04" db="EMBL/GenBank/DDBJ databases">
        <authorList>
            <person name="Van Vliet M D."/>
        </authorList>
    </citation>
    <scope>NUCLEOTIDE SEQUENCE [LARGE SCALE GENOMIC DNA]</scope>
    <source>
        <strain evidence="3 4">F1</strain>
    </source>
</reference>
<proteinExistence type="predicted"/>
<keyword evidence="1" id="KW-0129">CBS domain</keyword>
<dbReference type="SMART" id="SM00116">
    <property type="entry name" value="CBS"/>
    <property type="match status" value="1"/>
</dbReference>
<dbReference type="AlphaFoldDB" id="A0A6C2UB95"/>
<sequence length="155" mass="17284">MKANLEQTTVRDISYLINASCLRANSGISLEKLATMLCSSDRYKVYLENSDGQLVGVVQAKQIATKILELSRQKSDEEEMLPAIAYVLNFFHGHDLAEPPVYVRGGTSLKQVIELMQLNSIREIPVVDDELCLIGTIEAKSVLAHYLKVKTETEL</sequence>
<gene>
    <name evidence="3" type="ORF">PDESU_05901</name>
</gene>
<dbReference type="Pfam" id="PF00571">
    <property type="entry name" value="CBS"/>
    <property type="match status" value="1"/>
</dbReference>
<feature type="domain" description="CBS" evidence="2">
    <location>
        <begin position="96"/>
        <end position="152"/>
    </location>
</feature>
<evidence type="ECO:0000313" key="4">
    <source>
        <dbReference type="Proteomes" id="UP000366872"/>
    </source>
</evidence>
<keyword evidence="4" id="KW-1185">Reference proteome</keyword>
<dbReference type="PROSITE" id="PS51371">
    <property type="entry name" value="CBS"/>
    <property type="match status" value="1"/>
</dbReference>
<protein>
    <recommendedName>
        <fullName evidence="2">CBS domain-containing protein</fullName>
    </recommendedName>
</protein>